<dbReference type="InterPro" id="IPR008928">
    <property type="entry name" value="6-hairpin_glycosidase_sf"/>
</dbReference>
<dbReference type="KEGG" id="mcad:Pan265_25760"/>
<reference evidence="1 2" key="1">
    <citation type="submission" date="2019-02" db="EMBL/GenBank/DDBJ databases">
        <title>Deep-cultivation of Planctomycetes and their phenomic and genomic characterization uncovers novel biology.</title>
        <authorList>
            <person name="Wiegand S."/>
            <person name="Jogler M."/>
            <person name="Boedeker C."/>
            <person name="Pinto D."/>
            <person name="Vollmers J."/>
            <person name="Rivas-Marin E."/>
            <person name="Kohn T."/>
            <person name="Peeters S.H."/>
            <person name="Heuer A."/>
            <person name="Rast P."/>
            <person name="Oberbeckmann S."/>
            <person name="Bunk B."/>
            <person name="Jeske O."/>
            <person name="Meyerdierks A."/>
            <person name="Storesund J.E."/>
            <person name="Kallscheuer N."/>
            <person name="Luecker S."/>
            <person name="Lage O.M."/>
            <person name="Pohl T."/>
            <person name="Merkel B.J."/>
            <person name="Hornburger P."/>
            <person name="Mueller R.-W."/>
            <person name="Bruemmer F."/>
            <person name="Labrenz M."/>
            <person name="Spormann A.M."/>
            <person name="Op den Camp H."/>
            <person name="Overmann J."/>
            <person name="Amann R."/>
            <person name="Jetten M.S.M."/>
            <person name="Mascher T."/>
            <person name="Medema M.H."/>
            <person name="Devos D.P."/>
            <person name="Kaster A.-K."/>
            <person name="Ovreas L."/>
            <person name="Rohde M."/>
            <person name="Galperin M.Y."/>
            <person name="Jogler C."/>
        </authorList>
    </citation>
    <scope>NUCLEOTIDE SEQUENCE [LARGE SCALE GENOMIC DNA]</scope>
    <source>
        <strain evidence="1 2">Pan265</strain>
    </source>
</reference>
<dbReference type="SUPFAM" id="SSF48208">
    <property type="entry name" value="Six-hairpin glycosidases"/>
    <property type="match status" value="1"/>
</dbReference>
<dbReference type="OrthoDB" id="2487556at2"/>
<accession>A0A518C0F5</accession>
<organism evidence="1 2">
    <name type="scientific">Mucisphaera calidilacus</name>
    <dbReference type="NCBI Taxonomy" id="2527982"/>
    <lineage>
        <taxon>Bacteria</taxon>
        <taxon>Pseudomonadati</taxon>
        <taxon>Planctomycetota</taxon>
        <taxon>Phycisphaerae</taxon>
        <taxon>Phycisphaerales</taxon>
        <taxon>Phycisphaeraceae</taxon>
        <taxon>Mucisphaera</taxon>
    </lineage>
</organism>
<dbReference type="InterPro" id="IPR000852">
    <property type="entry name" value="Glyco_hydro_52"/>
</dbReference>
<sequence>MQLMSWTLARLGSRFALHFEPHRRRVMHAALGRFCDQPLDLMVGMEEPDGTRRVLPLSADGQLLANTEQFERLNSITFRGFSERYRLRFEFNIHSVFYPQDERLCLMPVFYLEMRINPIQSYRWEQPTGPTPEKVKLFIRLRRHGTEINADAGNDKKPGRIEMVYKASPTPTPVTGQDPQQSETVEVNERLLSLNPGCEVLEQGDGLACTLPVTDDNSGIKWRLVWAAHVAEPALHVEHPTGSGPARFRYAATWRTLDDVMQEAVERRDERLAKSRRLEKLVEQAPLDPAQRHLLNQSFHSMLSNSYWMQVEPDDGSGAWPWFSVLEGARLYHSPIDAEFHAALFYLAVWPELLALQLRAWAGRAVDHEASGGCWLRRDLGRGDRPAGPAYPYAMPVEHAADFILLLDAYTRWTGDKTITTTLKQRVEGLAKYLLWSDPGATGFPTEGVTNSLDDGSPAVQFARGQTHLAIRRMTALRAVPALLSRDTPTELGEKCREAAERDAELIERNAWMGDHYAVCVDKSGLGVYPPGSTVPLAQETLEGWDGYTIHTGDGLLLPLMTGSPLPIDREKLRRDLHAAARECRGRYGCGHTSAEAETLWVSANLWRDALAQYMKVGGPTLAQLYWDLQVMSNTHMQSHGFTDAYVHNNLTYNPRGVCSFGLFMAGPRLVVDRLADTGPYITIEPDRHVPQRWPLLALADWKAGKIPVCVVDEAGRVLIEGETDPVIILGEPESQSPGPGLRAIG</sequence>
<protein>
    <submittedName>
        <fullName evidence="1">Uncharacterized protein</fullName>
    </submittedName>
</protein>
<keyword evidence="2" id="KW-1185">Reference proteome</keyword>
<dbReference type="Pfam" id="PF03512">
    <property type="entry name" value="Glyco_hydro_52"/>
    <property type="match status" value="1"/>
</dbReference>
<gene>
    <name evidence="1" type="ORF">Pan265_25760</name>
</gene>
<evidence type="ECO:0000313" key="2">
    <source>
        <dbReference type="Proteomes" id="UP000320386"/>
    </source>
</evidence>
<dbReference type="GO" id="GO:0005975">
    <property type="term" value="P:carbohydrate metabolic process"/>
    <property type="evidence" value="ECO:0007669"/>
    <property type="project" value="InterPro"/>
</dbReference>
<dbReference type="GO" id="GO:0009044">
    <property type="term" value="F:xylan 1,4-beta-xylosidase activity"/>
    <property type="evidence" value="ECO:0007669"/>
    <property type="project" value="InterPro"/>
</dbReference>
<dbReference type="EMBL" id="CP036280">
    <property type="protein sequence ID" value="QDU72702.1"/>
    <property type="molecule type" value="Genomic_DNA"/>
</dbReference>
<evidence type="ECO:0000313" key="1">
    <source>
        <dbReference type="EMBL" id="QDU72702.1"/>
    </source>
</evidence>
<dbReference type="Proteomes" id="UP000320386">
    <property type="component" value="Chromosome"/>
</dbReference>
<dbReference type="AlphaFoldDB" id="A0A518C0F5"/>
<name>A0A518C0F5_9BACT</name>
<proteinExistence type="predicted"/>